<dbReference type="RefSeq" id="WP_114126352.1">
    <property type="nucleotide sequence ID" value="NZ_QOUI01000005.1"/>
</dbReference>
<gene>
    <name evidence="2" type="ORF">DT076_08980</name>
</gene>
<protein>
    <submittedName>
        <fullName evidence="2">DUF1992 domain-containing protein</fullName>
    </submittedName>
</protein>
<dbReference type="EMBL" id="QOUI01000005">
    <property type="protein sequence ID" value="RCK69591.1"/>
    <property type="molecule type" value="Genomic_DNA"/>
</dbReference>
<dbReference type="AlphaFoldDB" id="A0A367YXC4"/>
<sequence>MAPFENWIDRQIREATERGEFSGLKGEGKPLAGLDRGGDDWWIRQKLEDEDLTGALPTSLSLRRERERIQEVLAEARTEQAARELVEDLNARIRHSHRRAVQGPPIFIRTLDVEETIAEWRRRRRS</sequence>
<comment type="caution">
    <text evidence="2">The sequence shown here is derived from an EMBL/GenBank/DDBJ whole genome shotgun (WGS) entry which is preliminary data.</text>
</comment>
<feature type="domain" description="DnaJ homologue subfamily C member 28 conserved" evidence="1">
    <location>
        <begin position="7"/>
        <end position="73"/>
    </location>
</feature>
<dbReference type="Pfam" id="PF09350">
    <property type="entry name" value="DJC28_CD"/>
    <property type="match status" value="1"/>
</dbReference>
<name>A0A367YXC4_9ACTN</name>
<dbReference type="Proteomes" id="UP000252770">
    <property type="component" value="Unassembled WGS sequence"/>
</dbReference>
<proteinExistence type="predicted"/>
<organism evidence="2 3">
    <name type="scientific">Desertihabitans brevis</name>
    <dbReference type="NCBI Taxonomy" id="2268447"/>
    <lineage>
        <taxon>Bacteria</taxon>
        <taxon>Bacillati</taxon>
        <taxon>Actinomycetota</taxon>
        <taxon>Actinomycetes</taxon>
        <taxon>Propionibacteriales</taxon>
        <taxon>Propionibacteriaceae</taxon>
        <taxon>Desertihabitans</taxon>
    </lineage>
</organism>
<evidence type="ECO:0000259" key="1">
    <source>
        <dbReference type="Pfam" id="PF09350"/>
    </source>
</evidence>
<dbReference type="InterPro" id="IPR018961">
    <property type="entry name" value="DnaJ_homolog_subfam-C_membr-28"/>
</dbReference>
<accession>A0A367YXC4</accession>
<keyword evidence="3" id="KW-1185">Reference proteome</keyword>
<evidence type="ECO:0000313" key="2">
    <source>
        <dbReference type="EMBL" id="RCK69591.1"/>
    </source>
</evidence>
<evidence type="ECO:0000313" key="3">
    <source>
        <dbReference type="Proteomes" id="UP000252770"/>
    </source>
</evidence>
<reference evidence="2 3" key="1">
    <citation type="submission" date="2018-07" db="EMBL/GenBank/DDBJ databases">
        <title>Desertimonas flava gen. nov. sp. nov.</title>
        <authorList>
            <person name="Liu S."/>
        </authorList>
    </citation>
    <scope>NUCLEOTIDE SEQUENCE [LARGE SCALE GENOMIC DNA]</scope>
    <source>
        <strain evidence="2 3">16Sb5-5</strain>
    </source>
</reference>